<dbReference type="Gene3D" id="3.30.730.10">
    <property type="entry name" value="AP2/ERF domain"/>
    <property type="match status" value="1"/>
</dbReference>
<accession>A0A6A2YGW5</accession>
<name>A0A6A2YGW5_HIBSY</name>
<sequence>MIHSSKHWKRRSEQKQTLVFSLILQQEQHSLTRHRFPIKYRGVKQRQWGKWVAEIRLPHNKIWVWVGSYETAEVASYVYNRAAYKLRGEYARDDARLNALKNAVDSKIQAIYEKLKRERAKKKSKKVNSNSPVASSSPEVKVSEPCSSSSTLSPVVLSDSLSNDWLSPSLSECGSWRCENSASNDYPITMVEEQQYDECWLAK</sequence>
<comment type="caution">
    <text evidence="11">The sequence shown here is derived from an EMBL/GenBank/DDBJ whole genome shotgun (WGS) entry which is preliminary data.</text>
</comment>
<dbReference type="SMART" id="SM00380">
    <property type="entry name" value="AP2"/>
    <property type="match status" value="1"/>
</dbReference>
<proteinExistence type="inferred from homology"/>
<dbReference type="PANTHER" id="PTHR31657:SF20">
    <property type="entry name" value="ETHYLENE-RESPONSIVE TRANSCRIPTION FACTOR ERF061"/>
    <property type="match status" value="1"/>
</dbReference>
<evidence type="ECO:0000256" key="5">
    <source>
        <dbReference type="ARBA" id="ARBA00023159"/>
    </source>
</evidence>
<evidence type="ECO:0000256" key="8">
    <source>
        <dbReference type="ARBA" id="ARBA00024343"/>
    </source>
</evidence>
<dbReference type="CDD" id="cd00018">
    <property type="entry name" value="AP2"/>
    <property type="match status" value="1"/>
</dbReference>
<organism evidence="11 12">
    <name type="scientific">Hibiscus syriacus</name>
    <name type="common">Rose of Sharon</name>
    <dbReference type="NCBI Taxonomy" id="106335"/>
    <lineage>
        <taxon>Eukaryota</taxon>
        <taxon>Viridiplantae</taxon>
        <taxon>Streptophyta</taxon>
        <taxon>Embryophyta</taxon>
        <taxon>Tracheophyta</taxon>
        <taxon>Spermatophyta</taxon>
        <taxon>Magnoliopsida</taxon>
        <taxon>eudicotyledons</taxon>
        <taxon>Gunneridae</taxon>
        <taxon>Pentapetalae</taxon>
        <taxon>rosids</taxon>
        <taxon>malvids</taxon>
        <taxon>Malvales</taxon>
        <taxon>Malvaceae</taxon>
        <taxon>Malvoideae</taxon>
        <taxon>Hibiscus</taxon>
    </lineage>
</organism>
<dbReference type="AlphaFoldDB" id="A0A6A2YGW5"/>
<evidence type="ECO:0000256" key="7">
    <source>
        <dbReference type="ARBA" id="ARBA00023242"/>
    </source>
</evidence>
<dbReference type="GO" id="GO:0003700">
    <property type="term" value="F:DNA-binding transcription factor activity"/>
    <property type="evidence" value="ECO:0007669"/>
    <property type="project" value="InterPro"/>
</dbReference>
<keyword evidence="2" id="KW-0936">Ethylene signaling pathway</keyword>
<evidence type="ECO:0000259" key="10">
    <source>
        <dbReference type="PROSITE" id="PS51032"/>
    </source>
</evidence>
<dbReference type="PROSITE" id="PS51032">
    <property type="entry name" value="AP2_ERF"/>
    <property type="match status" value="1"/>
</dbReference>
<evidence type="ECO:0000256" key="4">
    <source>
        <dbReference type="ARBA" id="ARBA00023125"/>
    </source>
</evidence>
<dbReference type="PRINTS" id="PR00367">
    <property type="entry name" value="ETHRSPELEMNT"/>
</dbReference>
<keyword evidence="6" id="KW-0804">Transcription</keyword>
<gene>
    <name evidence="11" type="ORF">F3Y22_tig00111582pilonHSYRG00298</name>
</gene>
<evidence type="ECO:0000256" key="2">
    <source>
        <dbReference type="ARBA" id="ARBA00022745"/>
    </source>
</evidence>
<evidence type="ECO:0000256" key="1">
    <source>
        <dbReference type="ARBA" id="ARBA00004123"/>
    </source>
</evidence>
<evidence type="ECO:0000313" key="12">
    <source>
        <dbReference type="Proteomes" id="UP000436088"/>
    </source>
</evidence>
<dbReference type="Proteomes" id="UP000436088">
    <property type="component" value="Unassembled WGS sequence"/>
</dbReference>
<keyword evidence="5" id="KW-0010">Activator</keyword>
<feature type="region of interest" description="Disordered" evidence="9">
    <location>
        <begin position="121"/>
        <end position="148"/>
    </location>
</feature>
<comment type="similarity">
    <text evidence="8">Belongs to the AP2/ERF transcription factor family. ERF subfamily.</text>
</comment>
<dbReference type="InterPro" id="IPR036955">
    <property type="entry name" value="AP2/ERF_dom_sf"/>
</dbReference>
<comment type="subcellular location">
    <subcellularLocation>
        <location evidence="1">Nucleus</location>
    </subcellularLocation>
</comment>
<dbReference type="SUPFAM" id="SSF54171">
    <property type="entry name" value="DNA-binding domain"/>
    <property type="match status" value="1"/>
</dbReference>
<keyword evidence="4" id="KW-0238">DNA-binding</keyword>
<keyword evidence="3" id="KW-0805">Transcription regulation</keyword>
<dbReference type="InterPro" id="IPR001471">
    <property type="entry name" value="AP2/ERF_dom"/>
</dbReference>
<evidence type="ECO:0000313" key="11">
    <source>
        <dbReference type="EMBL" id="KAE8676649.1"/>
    </source>
</evidence>
<feature type="domain" description="AP2/ERF" evidence="10">
    <location>
        <begin position="39"/>
        <end position="100"/>
    </location>
</feature>
<dbReference type="InterPro" id="IPR051758">
    <property type="entry name" value="ERF/AP2-like"/>
</dbReference>
<keyword evidence="7" id="KW-0539">Nucleus</keyword>
<dbReference type="PANTHER" id="PTHR31657">
    <property type="entry name" value="ETHYLENE-RESPONSIVE TRANSCRIPTION FACTOR ERF061"/>
    <property type="match status" value="1"/>
</dbReference>
<dbReference type="InterPro" id="IPR016177">
    <property type="entry name" value="DNA-bd_dom_sf"/>
</dbReference>
<feature type="compositionally biased region" description="Low complexity" evidence="9">
    <location>
        <begin position="127"/>
        <end position="148"/>
    </location>
</feature>
<evidence type="ECO:0000256" key="3">
    <source>
        <dbReference type="ARBA" id="ARBA00023015"/>
    </source>
</evidence>
<dbReference type="EMBL" id="VEPZ02001375">
    <property type="protein sequence ID" value="KAE8676649.1"/>
    <property type="molecule type" value="Genomic_DNA"/>
</dbReference>
<evidence type="ECO:0000256" key="6">
    <source>
        <dbReference type="ARBA" id="ARBA00023163"/>
    </source>
</evidence>
<dbReference type="GO" id="GO:0009873">
    <property type="term" value="P:ethylene-activated signaling pathway"/>
    <property type="evidence" value="ECO:0007669"/>
    <property type="project" value="UniProtKB-KW"/>
</dbReference>
<protein>
    <submittedName>
        <fullName evidence="11">ERF061 protein</fullName>
    </submittedName>
</protein>
<dbReference type="GO" id="GO:0005634">
    <property type="term" value="C:nucleus"/>
    <property type="evidence" value="ECO:0007669"/>
    <property type="project" value="UniProtKB-SubCell"/>
</dbReference>
<evidence type="ECO:0000256" key="9">
    <source>
        <dbReference type="SAM" id="MobiDB-lite"/>
    </source>
</evidence>
<reference evidence="11" key="1">
    <citation type="submission" date="2019-09" db="EMBL/GenBank/DDBJ databases">
        <title>Draft genome information of white flower Hibiscus syriacus.</title>
        <authorList>
            <person name="Kim Y.-M."/>
        </authorList>
    </citation>
    <scope>NUCLEOTIDE SEQUENCE [LARGE SCALE GENOMIC DNA]</scope>
    <source>
        <strain evidence="11">YM2019G1</strain>
    </source>
</reference>
<dbReference type="GO" id="GO:0000976">
    <property type="term" value="F:transcription cis-regulatory region binding"/>
    <property type="evidence" value="ECO:0007669"/>
    <property type="project" value="UniProtKB-ARBA"/>
</dbReference>
<keyword evidence="12" id="KW-1185">Reference proteome</keyword>